<dbReference type="RefSeq" id="XP_037169516.1">
    <property type="nucleotide sequence ID" value="XM_037303794.1"/>
</dbReference>
<reference evidence="1 2" key="1">
    <citation type="journal article" date="2020" name="Genomics">
        <title>Complete, high-quality genomes from long-read metagenomic sequencing of two wolf lichen thalli reveals enigmatic genome architecture.</title>
        <authorList>
            <person name="McKenzie S.K."/>
            <person name="Walston R.F."/>
            <person name="Allen J.L."/>
        </authorList>
    </citation>
    <scope>NUCLEOTIDE SEQUENCE [LARGE SCALE GENOMIC DNA]</scope>
    <source>
        <strain evidence="1">WasteWater2</strain>
    </source>
</reference>
<gene>
    <name evidence="1" type="ORF">HO173_001858</name>
</gene>
<proteinExistence type="predicted"/>
<keyword evidence="2" id="KW-1185">Reference proteome</keyword>
<name>A0A8H6G4G0_9LECA</name>
<evidence type="ECO:0000313" key="1">
    <source>
        <dbReference type="EMBL" id="KAF6240247.1"/>
    </source>
</evidence>
<dbReference type="Proteomes" id="UP000578531">
    <property type="component" value="Unassembled WGS sequence"/>
</dbReference>
<dbReference type="GeneID" id="59283532"/>
<accession>A0A8H6G4G0</accession>
<protein>
    <submittedName>
        <fullName evidence="1">Uncharacterized protein</fullName>
    </submittedName>
</protein>
<dbReference type="EMBL" id="JACCJC010000004">
    <property type="protein sequence ID" value="KAF6240247.1"/>
    <property type="molecule type" value="Genomic_DNA"/>
</dbReference>
<sequence>MRGKSGLNEDWKLFERQNNQIEVSMTPYANSAVVWIVLLREFFLYNHDDENESLRRR</sequence>
<dbReference type="AlphaFoldDB" id="A0A8H6G4G0"/>
<organism evidence="1 2">
    <name type="scientific">Letharia columbiana</name>
    <dbReference type="NCBI Taxonomy" id="112416"/>
    <lineage>
        <taxon>Eukaryota</taxon>
        <taxon>Fungi</taxon>
        <taxon>Dikarya</taxon>
        <taxon>Ascomycota</taxon>
        <taxon>Pezizomycotina</taxon>
        <taxon>Lecanoromycetes</taxon>
        <taxon>OSLEUM clade</taxon>
        <taxon>Lecanoromycetidae</taxon>
        <taxon>Lecanorales</taxon>
        <taxon>Lecanorineae</taxon>
        <taxon>Parmeliaceae</taxon>
        <taxon>Letharia</taxon>
    </lineage>
</organism>
<evidence type="ECO:0000313" key="2">
    <source>
        <dbReference type="Proteomes" id="UP000578531"/>
    </source>
</evidence>
<comment type="caution">
    <text evidence="1">The sequence shown here is derived from an EMBL/GenBank/DDBJ whole genome shotgun (WGS) entry which is preliminary data.</text>
</comment>